<dbReference type="GeneID" id="83217417"/>
<evidence type="ECO:0000313" key="2">
    <source>
        <dbReference type="EMBL" id="KAJ8654317.1"/>
    </source>
</evidence>
<feature type="region of interest" description="Disordered" evidence="1">
    <location>
        <begin position="1"/>
        <end position="130"/>
    </location>
</feature>
<evidence type="ECO:0000256" key="1">
    <source>
        <dbReference type="SAM" id="MobiDB-lite"/>
    </source>
</evidence>
<dbReference type="EMBL" id="JARTCD010000063">
    <property type="protein sequence ID" value="KAJ8654317.1"/>
    <property type="molecule type" value="Genomic_DNA"/>
</dbReference>
<dbReference type="Proteomes" id="UP001234581">
    <property type="component" value="Unassembled WGS sequence"/>
</dbReference>
<accession>A0AAD7UX82</accession>
<evidence type="ECO:0000313" key="3">
    <source>
        <dbReference type="Proteomes" id="UP001234581"/>
    </source>
</evidence>
<dbReference type="RefSeq" id="XP_058339231.1">
    <property type="nucleotide sequence ID" value="XM_058489996.1"/>
</dbReference>
<sequence>MDGIKVKWMLHPSTVGSGSGGENNPTTSVPAATDKPIDDDGDNFANGSCGSSKSSSDTGTTQTLMASSTLSVSPSITTSLPLSSTQSNLPSMSTTASSSDDAQPSSSNDNNADDDVTSAQSVNSESSASKVTPVLAFVAATSLVFLKLM</sequence>
<protein>
    <submittedName>
        <fullName evidence="2">Uncharacterized protein</fullName>
    </submittedName>
</protein>
<comment type="caution">
    <text evidence="2">The sequence shown here is derived from an EMBL/GenBank/DDBJ whole genome shotgun (WGS) entry which is preliminary data.</text>
</comment>
<organism evidence="2 3">
    <name type="scientific">Lichtheimia ornata</name>
    <dbReference type="NCBI Taxonomy" id="688661"/>
    <lineage>
        <taxon>Eukaryota</taxon>
        <taxon>Fungi</taxon>
        <taxon>Fungi incertae sedis</taxon>
        <taxon>Mucoromycota</taxon>
        <taxon>Mucoromycotina</taxon>
        <taxon>Mucoromycetes</taxon>
        <taxon>Mucorales</taxon>
        <taxon>Lichtheimiaceae</taxon>
        <taxon>Lichtheimia</taxon>
    </lineage>
</organism>
<feature type="compositionally biased region" description="Low complexity" evidence="1">
    <location>
        <begin position="47"/>
        <end position="110"/>
    </location>
</feature>
<name>A0AAD7UX82_9FUNG</name>
<gene>
    <name evidence="2" type="ORF">O0I10_010013</name>
</gene>
<dbReference type="AlphaFoldDB" id="A0AAD7UX82"/>
<reference evidence="2 3" key="1">
    <citation type="submission" date="2023-03" db="EMBL/GenBank/DDBJ databases">
        <title>Genome sequence of Lichtheimia ornata CBS 291.66.</title>
        <authorList>
            <person name="Mohabir J.T."/>
            <person name="Shea T.P."/>
            <person name="Kurbessoian T."/>
            <person name="Berby B."/>
            <person name="Fontaine J."/>
            <person name="Livny J."/>
            <person name="Gnirke A."/>
            <person name="Stajich J.E."/>
            <person name="Cuomo C.A."/>
        </authorList>
    </citation>
    <scope>NUCLEOTIDE SEQUENCE [LARGE SCALE GENOMIC DNA]</scope>
    <source>
        <strain evidence="2">CBS 291.66</strain>
    </source>
</reference>
<keyword evidence="3" id="KW-1185">Reference proteome</keyword>
<proteinExistence type="predicted"/>
<feature type="compositionally biased region" description="Low complexity" evidence="1">
    <location>
        <begin position="117"/>
        <end position="129"/>
    </location>
</feature>